<accession>A0A9W8K3N0</accession>
<dbReference type="EMBL" id="JANKHO010000310">
    <property type="protein sequence ID" value="KAJ3511699.1"/>
    <property type="molecule type" value="Genomic_DNA"/>
</dbReference>
<evidence type="ECO:0000313" key="4">
    <source>
        <dbReference type="Proteomes" id="UP001148786"/>
    </source>
</evidence>
<dbReference type="AlphaFoldDB" id="A0A9W8K3N0"/>
<evidence type="ECO:0000256" key="2">
    <source>
        <dbReference type="SAM" id="SignalP"/>
    </source>
</evidence>
<dbReference type="OrthoDB" id="3250770at2759"/>
<evidence type="ECO:0000256" key="1">
    <source>
        <dbReference type="SAM" id="MobiDB-lite"/>
    </source>
</evidence>
<keyword evidence="2" id="KW-0732">Signal</keyword>
<feature type="region of interest" description="Disordered" evidence="1">
    <location>
        <begin position="158"/>
        <end position="178"/>
    </location>
</feature>
<evidence type="ECO:0000313" key="3">
    <source>
        <dbReference type="EMBL" id="KAJ3511699.1"/>
    </source>
</evidence>
<protein>
    <submittedName>
        <fullName evidence="3">Uncharacterized protein</fullName>
    </submittedName>
</protein>
<name>A0A9W8K3N0_9AGAR</name>
<proteinExistence type="predicted"/>
<reference evidence="3" key="1">
    <citation type="submission" date="2022-07" db="EMBL/GenBank/DDBJ databases">
        <title>Genome Sequence of Agrocybe chaxingu.</title>
        <authorList>
            <person name="Buettner E."/>
        </authorList>
    </citation>
    <scope>NUCLEOTIDE SEQUENCE</scope>
    <source>
        <strain evidence="3">MP-N11</strain>
    </source>
</reference>
<feature type="chain" id="PRO_5040992978" evidence="2">
    <location>
        <begin position="26"/>
        <end position="221"/>
    </location>
</feature>
<feature type="compositionally biased region" description="Low complexity" evidence="1">
    <location>
        <begin position="163"/>
        <end position="178"/>
    </location>
</feature>
<feature type="signal peptide" evidence="2">
    <location>
        <begin position="1"/>
        <end position="25"/>
    </location>
</feature>
<comment type="caution">
    <text evidence="3">The sequence shown here is derived from an EMBL/GenBank/DDBJ whole genome shotgun (WGS) entry which is preliminary data.</text>
</comment>
<organism evidence="3 4">
    <name type="scientific">Agrocybe chaxingu</name>
    <dbReference type="NCBI Taxonomy" id="84603"/>
    <lineage>
        <taxon>Eukaryota</taxon>
        <taxon>Fungi</taxon>
        <taxon>Dikarya</taxon>
        <taxon>Basidiomycota</taxon>
        <taxon>Agaricomycotina</taxon>
        <taxon>Agaricomycetes</taxon>
        <taxon>Agaricomycetidae</taxon>
        <taxon>Agaricales</taxon>
        <taxon>Agaricineae</taxon>
        <taxon>Strophariaceae</taxon>
        <taxon>Agrocybe</taxon>
    </lineage>
</organism>
<dbReference type="Proteomes" id="UP001148786">
    <property type="component" value="Unassembled WGS sequence"/>
</dbReference>
<keyword evidence="4" id="KW-1185">Reference proteome</keyword>
<sequence>MATLGLPIPLCLTLLFFLRPISVLASLYPTKPVSTTFYTAGQAAELRWVEDGQRPLLSAMGLMKIDLYAGNNTYLATIANDIDPLALGTIVYIPQVIPKNYHLCTLRFITAHPPQVVYTADFNIIPSPYLEDPRTSPTTTTSSSSLLPTTDSTILSRISSTQPASPNPSDNPSSKSTSASLTWSLSGRVGAQGSNLVDVERVKFRLLFIVWPALVGLSLAI</sequence>
<gene>
    <name evidence="3" type="ORF">NLJ89_g3946</name>
</gene>